<organism evidence="5 6">
    <name type="scientific">Candidatus Fimicola merdigallinarum</name>
    <dbReference type="NCBI Taxonomy" id="2840819"/>
    <lineage>
        <taxon>Bacteria</taxon>
        <taxon>Bacillati</taxon>
        <taxon>Bacillota</taxon>
        <taxon>Clostridia</taxon>
        <taxon>Lachnospirales</taxon>
        <taxon>Lachnospiraceae</taxon>
        <taxon>Lachnospiraceae incertae sedis</taxon>
        <taxon>Candidatus Fimicola</taxon>
    </lineage>
</organism>
<dbReference type="PROSITE" id="PS50893">
    <property type="entry name" value="ABC_TRANSPORTER_2"/>
    <property type="match status" value="1"/>
</dbReference>
<dbReference type="EMBL" id="JADIMX010000084">
    <property type="protein sequence ID" value="MBO8434552.1"/>
    <property type="molecule type" value="Genomic_DNA"/>
</dbReference>
<gene>
    <name evidence="5" type="ORF">IAC55_04430</name>
</gene>
<name>A0A9D9DUU8_9FIRM</name>
<reference evidence="5" key="2">
    <citation type="journal article" date="2021" name="PeerJ">
        <title>Extensive microbial diversity within the chicken gut microbiome revealed by metagenomics and culture.</title>
        <authorList>
            <person name="Gilroy R."/>
            <person name="Ravi A."/>
            <person name="Getino M."/>
            <person name="Pursley I."/>
            <person name="Horton D.L."/>
            <person name="Alikhan N.F."/>
            <person name="Baker D."/>
            <person name="Gharbi K."/>
            <person name="Hall N."/>
            <person name="Watson M."/>
            <person name="Adriaenssens E.M."/>
            <person name="Foster-Nyarko E."/>
            <person name="Jarju S."/>
            <person name="Secka A."/>
            <person name="Antonio M."/>
            <person name="Oren A."/>
            <person name="Chaudhuri R.R."/>
            <person name="La Ragione R."/>
            <person name="Hildebrand F."/>
            <person name="Pallen M.J."/>
        </authorList>
    </citation>
    <scope>NUCLEOTIDE SEQUENCE</scope>
    <source>
        <strain evidence="5">F6-4510</strain>
    </source>
</reference>
<dbReference type="FunFam" id="3.40.50.300:FF:000134">
    <property type="entry name" value="Iron-enterobactin ABC transporter ATP-binding protein"/>
    <property type="match status" value="1"/>
</dbReference>
<keyword evidence="1" id="KW-0813">Transport</keyword>
<dbReference type="GO" id="GO:0016887">
    <property type="term" value="F:ATP hydrolysis activity"/>
    <property type="evidence" value="ECO:0007669"/>
    <property type="project" value="InterPro"/>
</dbReference>
<accession>A0A9D9DUU8</accession>
<keyword evidence="2" id="KW-0547">Nucleotide-binding</keyword>
<dbReference type="InterPro" id="IPR017871">
    <property type="entry name" value="ABC_transporter-like_CS"/>
</dbReference>
<dbReference type="InterPro" id="IPR003593">
    <property type="entry name" value="AAA+_ATPase"/>
</dbReference>
<sequence>MKLEVKNLSSGYDNNLSLKNVSFALENGSVMCVIGHNGGGKSTLFKTILGFMDRKEGSVTLDGEDIKHWSSKKIAEYFSYIPQNHTPIFGYTVIDVVVMGRVGKMGFMGTPSKKDFEKGREALEYVGIADLEDRKYTELSGGERKLVLIARAICQESKFMVMDEPTSDLDFVKSERIYEFIRKLSSYGYGIILSTHAPDYPFNKNDKLLILKKGSVVDFGNAEEVLTSENLEKAYGVPMDILEAVDRNGKKRRMCVVL</sequence>
<dbReference type="Pfam" id="PF00005">
    <property type="entry name" value="ABC_tran"/>
    <property type="match status" value="1"/>
</dbReference>
<dbReference type="InterPro" id="IPR027417">
    <property type="entry name" value="P-loop_NTPase"/>
</dbReference>
<protein>
    <submittedName>
        <fullName evidence="5">ABC transporter ATP-binding protein</fullName>
    </submittedName>
</protein>
<keyword evidence="3 5" id="KW-0067">ATP-binding</keyword>
<dbReference type="Gene3D" id="3.40.50.300">
    <property type="entry name" value="P-loop containing nucleotide triphosphate hydrolases"/>
    <property type="match status" value="1"/>
</dbReference>
<dbReference type="SUPFAM" id="SSF52540">
    <property type="entry name" value="P-loop containing nucleoside triphosphate hydrolases"/>
    <property type="match status" value="1"/>
</dbReference>
<feature type="domain" description="ABC transporter" evidence="4">
    <location>
        <begin position="3"/>
        <end position="238"/>
    </location>
</feature>
<evidence type="ECO:0000313" key="5">
    <source>
        <dbReference type="EMBL" id="MBO8434552.1"/>
    </source>
</evidence>
<comment type="caution">
    <text evidence="5">The sequence shown here is derived from an EMBL/GenBank/DDBJ whole genome shotgun (WGS) entry which is preliminary data.</text>
</comment>
<evidence type="ECO:0000259" key="4">
    <source>
        <dbReference type="PROSITE" id="PS50893"/>
    </source>
</evidence>
<dbReference type="InterPro" id="IPR050153">
    <property type="entry name" value="Metal_Ion_Import_ABC"/>
</dbReference>
<reference evidence="5" key="1">
    <citation type="submission" date="2020-10" db="EMBL/GenBank/DDBJ databases">
        <authorList>
            <person name="Gilroy R."/>
        </authorList>
    </citation>
    <scope>NUCLEOTIDE SEQUENCE</scope>
    <source>
        <strain evidence="5">F6-4510</strain>
    </source>
</reference>
<dbReference type="GO" id="GO:0005524">
    <property type="term" value="F:ATP binding"/>
    <property type="evidence" value="ECO:0007669"/>
    <property type="project" value="UniProtKB-KW"/>
</dbReference>
<dbReference type="PANTHER" id="PTHR42734:SF19">
    <property type="entry name" value="IRON COMPOUNDS ABC TRANSPORTER, ATP-BINDING PROTEIN"/>
    <property type="match status" value="1"/>
</dbReference>
<dbReference type="SMART" id="SM00382">
    <property type="entry name" value="AAA"/>
    <property type="match status" value="1"/>
</dbReference>
<dbReference type="InterPro" id="IPR003439">
    <property type="entry name" value="ABC_transporter-like_ATP-bd"/>
</dbReference>
<evidence type="ECO:0000256" key="3">
    <source>
        <dbReference type="ARBA" id="ARBA00022840"/>
    </source>
</evidence>
<evidence type="ECO:0000256" key="2">
    <source>
        <dbReference type="ARBA" id="ARBA00022741"/>
    </source>
</evidence>
<evidence type="ECO:0000256" key="1">
    <source>
        <dbReference type="ARBA" id="ARBA00022448"/>
    </source>
</evidence>
<proteinExistence type="predicted"/>
<dbReference type="AlphaFoldDB" id="A0A9D9DUU8"/>
<dbReference type="Proteomes" id="UP000823611">
    <property type="component" value="Unassembled WGS sequence"/>
</dbReference>
<dbReference type="PANTHER" id="PTHR42734">
    <property type="entry name" value="METAL TRANSPORT SYSTEM ATP-BINDING PROTEIN TM_0124-RELATED"/>
    <property type="match status" value="1"/>
</dbReference>
<evidence type="ECO:0000313" key="6">
    <source>
        <dbReference type="Proteomes" id="UP000823611"/>
    </source>
</evidence>
<dbReference type="PROSITE" id="PS00211">
    <property type="entry name" value="ABC_TRANSPORTER_1"/>
    <property type="match status" value="1"/>
</dbReference>